<evidence type="ECO:0000256" key="1">
    <source>
        <dbReference type="SAM" id="MobiDB-lite"/>
    </source>
</evidence>
<protein>
    <submittedName>
        <fullName evidence="2">Uncharacterized protein</fullName>
    </submittedName>
</protein>
<dbReference type="Proteomes" id="UP001177003">
    <property type="component" value="Chromosome 8"/>
</dbReference>
<name>A0AA36EJB0_LACSI</name>
<organism evidence="2 3">
    <name type="scientific">Lactuca saligna</name>
    <name type="common">Willowleaf lettuce</name>
    <dbReference type="NCBI Taxonomy" id="75948"/>
    <lineage>
        <taxon>Eukaryota</taxon>
        <taxon>Viridiplantae</taxon>
        <taxon>Streptophyta</taxon>
        <taxon>Embryophyta</taxon>
        <taxon>Tracheophyta</taxon>
        <taxon>Spermatophyta</taxon>
        <taxon>Magnoliopsida</taxon>
        <taxon>eudicotyledons</taxon>
        <taxon>Gunneridae</taxon>
        <taxon>Pentapetalae</taxon>
        <taxon>asterids</taxon>
        <taxon>campanulids</taxon>
        <taxon>Asterales</taxon>
        <taxon>Asteraceae</taxon>
        <taxon>Cichorioideae</taxon>
        <taxon>Cichorieae</taxon>
        <taxon>Lactucinae</taxon>
        <taxon>Lactuca</taxon>
    </lineage>
</organism>
<evidence type="ECO:0000313" key="2">
    <source>
        <dbReference type="EMBL" id="CAI9298119.1"/>
    </source>
</evidence>
<proteinExistence type="predicted"/>
<sequence>MITRALPNEVKLLSQPTINQSSDAHIGGINLNNDDPYEVPTRSMGRDRAKRKMKGAQSSLSEDEERNRALKFFLTPGENLSDEDRRIFNNAKKDLVKEYNWDKT</sequence>
<dbReference type="AlphaFoldDB" id="A0AA36EJB0"/>
<dbReference type="EMBL" id="OX465084">
    <property type="protein sequence ID" value="CAI9298119.1"/>
    <property type="molecule type" value="Genomic_DNA"/>
</dbReference>
<evidence type="ECO:0000313" key="3">
    <source>
        <dbReference type="Proteomes" id="UP001177003"/>
    </source>
</evidence>
<accession>A0AA36EJB0</accession>
<gene>
    <name evidence="2" type="ORF">LSALG_LOCUS36897</name>
</gene>
<feature type="region of interest" description="Disordered" evidence="1">
    <location>
        <begin position="21"/>
        <end position="65"/>
    </location>
</feature>
<reference evidence="2" key="1">
    <citation type="submission" date="2023-04" db="EMBL/GenBank/DDBJ databases">
        <authorList>
            <person name="Vijverberg K."/>
            <person name="Xiong W."/>
            <person name="Schranz E."/>
        </authorList>
    </citation>
    <scope>NUCLEOTIDE SEQUENCE</scope>
</reference>
<keyword evidence="3" id="KW-1185">Reference proteome</keyword>